<evidence type="ECO:0000259" key="6">
    <source>
        <dbReference type="Pfam" id="PF07980"/>
    </source>
</evidence>
<evidence type="ECO:0000313" key="9">
    <source>
        <dbReference type="Proteomes" id="UP000192796"/>
    </source>
</evidence>
<dbReference type="AlphaFoldDB" id="A0A1V9FXW9"/>
<dbReference type="RefSeq" id="WP_081148098.1">
    <property type="nucleotide sequence ID" value="NZ_LVYD01000047.1"/>
</dbReference>
<sequence>MKYFIRYSALFVSVLILIVSCKKDFLDKNPPDQLSSDKFWKTQADADIALTAIYSYLIQGYNYTNANNTGQGWGSGTPYWETLTDNAVSSAFQNVANGAIEATTGTIQSDAYNTSYKAIQACNIFLANIGNVPLQTAAMNHYLGEVRFIRGYYYFLLAQLYGDVVYYTRPIGNASADPESYQLGRMPKAQVIDSVISDFNFAVNNLADTAYTGHVVKGTALGYLAKLYITQGNWQMAATTAKTIMNSNKFSLFTGGYRGLFLKPSQINNPEILFSGRYQVPNAYSPADYLYTYSASFQPLKYLVDDYECTDGFPITSSPLYDKNAPYNNRDPRLLATVLTPGVLYKGGIPFVPTQIAAQSGFLNKKGVDSTRATVIGTQSDQDWVYLRYAEILLLYAEAQNELTGPDATVYSAINSIRARPGVNMPALPAGLSQADMRTRIRHERRIELALEGQRYFDLKRWKTDRTVIPTIKDPTASNNRTFPLRDTLWPIPQMEMDVANSYGNTNFKQTPGWQ</sequence>
<dbReference type="STRING" id="1703345.A3860_03690"/>
<keyword evidence="3" id="KW-0732">Signal</keyword>
<evidence type="ECO:0000256" key="1">
    <source>
        <dbReference type="ARBA" id="ARBA00004442"/>
    </source>
</evidence>
<keyword evidence="4" id="KW-0472">Membrane</keyword>
<evidence type="ECO:0000256" key="2">
    <source>
        <dbReference type="ARBA" id="ARBA00006275"/>
    </source>
</evidence>
<dbReference type="Gene3D" id="1.25.40.390">
    <property type="match status" value="1"/>
</dbReference>
<reference evidence="8 9" key="1">
    <citation type="submission" date="2016-03" db="EMBL/GenBank/DDBJ databases">
        <title>Niastella vici sp. nov., isolated from farmland soil.</title>
        <authorList>
            <person name="Chen L."/>
            <person name="Wang D."/>
            <person name="Yang S."/>
            <person name="Wang G."/>
        </authorList>
    </citation>
    <scope>NUCLEOTIDE SEQUENCE [LARGE SCALE GENOMIC DNA]</scope>
    <source>
        <strain evidence="8 9">DJ57</strain>
    </source>
</reference>
<keyword evidence="5" id="KW-0998">Cell outer membrane</keyword>
<keyword evidence="9" id="KW-1185">Reference proteome</keyword>
<proteinExistence type="inferred from homology"/>
<comment type="subcellular location">
    <subcellularLocation>
        <location evidence="1">Cell outer membrane</location>
    </subcellularLocation>
</comment>
<protein>
    <recommendedName>
        <fullName evidence="10">Carbohydrate-binding protein SusD</fullName>
    </recommendedName>
</protein>
<comment type="caution">
    <text evidence="8">The sequence shown here is derived from an EMBL/GenBank/DDBJ whole genome shotgun (WGS) entry which is preliminary data.</text>
</comment>
<feature type="domain" description="RagB/SusD" evidence="6">
    <location>
        <begin position="279"/>
        <end position="514"/>
    </location>
</feature>
<accession>A0A1V9FXW9</accession>
<evidence type="ECO:0000256" key="5">
    <source>
        <dbReference type="ARBA" id="ARBA00023237"/>
    </source>
</evidence>
<name>A0A1V9FXW9_9BACT</name>
<evidence type="ECO:0000256" key="4">
    <source>
        <dbReference type="ARBA" id="ARBA00023136"/>
    </source>
</evidence>
<dbReference type="Proteomes" id="UP000192796">
    <property type="component" value="Unassembled WGS sequence"/>
</dbReference>
<gene>
    <name evidence="8" type="ORF">A3860_03690</name>
</gene>
<evidence type="ECO:0000256" key="3">
    <source>
        <dbReference type="ARBA" id="ARBA00022729"/>
    </source>
</evidence>
<dbReference type="OrthoDB" id="5694214at2"/>
<feature type="domain" description="SusD-like N-terminal" evidence="7">
    <location>
        <begin position="24"/>
        <end position="228"/>
    </location>
</feature>
<comment type="similarity">
    <text evidence="2">Belongs to the SusD family.</text>
</comment>
<evidence type="ECO:0000313" key="8">
    <source>
        <dbReference type="EMBL" id="OQP63086.1"/>
    </source>
</evidence>
<dbReference type="InterPro" id="IPR011990">
    <property type="entry name" value="TPR-like_helical_dom_sf"/>
</dbReference>
<organism evidence="8 9">
    <name type="scientific">Niastella vici</name>
    <dbReference type="NCBI Taxonomy" id="1703345"/>
    <lineage>
        <taxon>Bacteria</taxon>
        <taxon>Pseudomonadati</taxon>
        <taxon>Bacteroidota</taxon>
        <taxon>Chitinophagia</taxon>
        <taxon>Chitinophagales</taxon>
        <taxon>Chitinophagaceae</taxon>
        <taxon>Niastella</taxon>
    </lineage>
</organism>
<dbReference type="Pfam" id="PF14322">
    <property type="entry name" value="SusD-like_3"/>
    <property type="match status" value="1"/>
</dbReference>
<evidence type="ECO:0008006" key="10">
    <source>
        <dbReference type="Google" id="ProtNLM"/>
    </source>
</evidence>
<dbReference type="InterPro" id="IPR012944">
    <property type="entry name" value="SusD_RagB_dom"/>
</dbReference>
<dbReference type="Pfam" id="PF07980">
    <property type="entry name" value="SusD_RagB"/>
    <property type="match status" value="1"/>
</dbReference>
<dbReference type="CDD" id="cd08977">
    <property type="entry name" value="SusD"/>
    <property type="match status" value="1"/>
</dbReference>
<dbReference type="GO" id="GO:0009279">
    <property type="term" value="C:cell outer membrane"/>
    <property type="evidence" value="ECO:0007669"/>
    <property type="project" value="UniProtKB-SubCell"/>
</dbReference>
<dbReference type="PROSITE" id="PS51257">
    <property type="entry name" value="PROKAR_LIPOPROTEIN"/>
    <property type="match status" value="1"/>
</dbReference>
<dbReference type="SUPFAM" id="SSF48452">
    <property type="entry name" value="TPR-like"/>
    <property type="match status" value="1"/>
</dbReference>
<dbReference type="InterPro" id="IPR033985">
    <property type="entry name" value="SusD-like_N"/>
</dbReference>
<dbReference type="EMBL" id="LVYD01000047">
    <property type="protein sequence ID" value="OQP63086.1"/>
    <property type="molecule type" value="Genomic_DNA"/>
</dbReference>
<evidence type="ECO:0000259" key="7">
    <source>
        <dbReference type="Pfam" id="PF14322"/>
    </source>
</evidence>